<dbReference type="RefSeq" id="WP_038478466.1">
    <property type="nucleotide sequence ID" value="NZ_CP003923.1"/>
</dbReference>
<dbReference type="STRING" id="1246626.BleG1_1276"/>
<feature type="transmembrane region" description="Helical" evidence="1">
    <location>
        <begin position="146"/>
        <end position="165"/>
    </location>
</feature>
<dbReference type="AlphaFoldDB" id="A0A060M1A6"/>
<dbReference type="GO" id="GO:0005886">
    <property type="term" value="C:plasma membrane"/>
    <property type="evidence" value="ECO:0007669"/>
    <property type="project" value="UniProtKB-SubCell"/>
</dbReference>
<dbReference type="Pfam" id="PF12679">
    <property type="entry name" value="ABC2_membrane_2"/>
    <property type="match status" value="1"/>
</dbReference>
<keyword evidence="3" id="KW-1185">Reference proteome</keyword>
<dbReference type="OrthoDB" id="8613028at2"/>
<feature type="transmembrane region" description="Helical" evidence="1">
    <location>
        <begin position="102"/>
        <end position="126"/>
    </location>
</feature>
<evidence type="ECO:0008006" key="4">
    <source>
        <dbReference type="Google" id="ProtNLM"/>
    </source>
</evidence>
<keyword evidence="1" id="KW-0812">Transmembrane</keyword>
<dbReference type="PANTHER" id="PTHR37305:SF1">
    <property type="entry name" value="MEMBRANE PROTEIN"/>
    <property type="match status" value="1"/>
</dbReference>
<dbReference type="EMBL" id="CP003923">
    <property type="protein sequence ID" value="AIC93859.1"/>
    <property type="molecule type" value="Genomic_DNA"/>
</dbReference>
<keyword evidence="1" id="KW-0472">Membrane</keyword>
<name>A0A060M1A6_9BACI</name>
<dbReference type="PANTHER" id="PTHR37305">
    <property type="entry name" value="INTEGRAL MEMBRANE PROTEIN-RELATED"/>
    <property type="match status" value="1"/>
</dbReference>
<feature type="transmembrane region" description="Helical" evidence="1">
    <location>
        <begin position="172"/>
        <end position="191"/>
    </location>
</feature>
<dbReference type="eggNOG" id="COG1277">
    <property type="taxonomic scope" value="Bacteria"/>
</dbReference>
<accession>A0A060M1A6</accession>
<evidence type="ECO:0000313" key="3">
    <source>
        <dbReference type="Proteomes" id="UP000027142"/>
    </source>
</evidence>
<dbReference type="PATRIC" id="fig|1246626.3.peg.1261"/>
<dbReference type="Proteomes" id="UP000027142">
    <property type="component" value="Chromosome"/>
</dbReference>
<feature type="transmembrane region" description="Helical" evidence="1">
    <location>
        <begin position="17"/>
        <end position="38"/>
    </location>
</feature>
<gene>
    <name evidence="2" type="ORF">BleG1_1276</name>
</gene>
<protein>
    <recommendedName>
        <fullName evidence="4">ABC transporter permease</fullName>
    </recommendedName>
</protein>
<feature type="transmembrane region" description="Helical" evidence="1">
    <location>
        <begin position="58"/>
        <end position="81"/>
    </location>
</feature>
<keyword evidence="1" id="KW-1133">Transmembrane helix</keyword>
<dbReference type="HOGENOM" id="CLU_050687_0_1_9"/>
<dbReference type="KEGG" id="ble:BleG1_1276"/>
<proteinExistence type="predicted"/>
<organism evidence="2 3">
    <name type="scientific">Shouchella lehensis G1</name>
    <dbReference type="NCBI Taxonomy" id="1246626"/>
    <lineage>
        <taxon>Bacteria</taxon>
        <taxon>Bacillati</taxon>
        <taxon>Bacillota</taxon>
        <taxon>Bacilli</taxon>
        <taxon>Bacillales</taxon>
        <taxon>Bacillaceae</taxon>
        <taxon>Shouchella</taxon>
    </lineage>
</organism>
<feature type="transmembrane region" description="Helical" evidence="1">
    <location>
        <begin position="227"/>
        <end position="248"/>
    </location>
</feature>
<evidence type="ECO:0000313" key="2">
    <source>
        <dbReference type="EMBL" id="AIC93859.1"/>
    </source>
</evidence>
<reference evidence="2 3" key="1">
    <citation type="journal article" date="2014" name="Gene">
        <title>A comparative genomic analysis of the alkalitolerant soil bacterium Bacillus lehensis G1.</title>
        <authorList>
            <person name="Noor Y.M."/>
            <person name="Samsulrizal N.H."/>
            <person name="Jema'on N.A."/>
            <person name="Low K.O."/>
            <person name="Ramli A.N."/>
            <person name="Alias N.I."/>
            <person name="Damis S.I."/>
            <person name="Fuzi S.F."/>
            <person name="Isa M.N."/>
            <person name="Murad A.M."/>
            <person name="Raih M.F."/>
            <person name="Bakar F.D."/>
            <person name="Najimudin N."/>
            <person name="Mahadi N.M."/>
            <person name="Illias R.M."/>
        </authorList>
    </citation>
    <scope>NUCLEOTIDE SEQUENCE [LARGE SCALE GENOMIC DNA]</scope>
    <source>
        <strain evidence="2 3">G1</strain>
    </source>
</reference>
<sequence>MGIIYNEWLKSWYGRKVWLFALIMLLFIGGAVALFLFTQSNLGSPMVADDFAEVSVSVFPTFVMLFGVVLIAGAIAGEFSSGTVKQLLIRPTSRHAILFGKWFGNLLLAIFMLVAIVLLSTVIGLIVFSTEGMSIGETFKTIFEMAIYQLPTLVFYMALATLIAVLTKSTALTIIITFAPLFFSGILQLFISQYEWSKWLIVSHIEFFSNYYDSEIMFVEPPFESMWGSLAFLGAHIVVILIAAHLVFKKRDVL</sequence>
<dbReference type="GO" id="GO:0140359">
    <property type="term" value="F:ABC-type transporter activity"/>
    <property type="evidence" value="ECO:0007669"/>
    <property type="project" value="InterPro"/>
</dbReference>
<evidence type="ECO:0000256" key="1">
    <source>
        <dbReference type="SAM" id="Phobius"/>
    </source>
</evidence>